<organism evidence="2 3">
    <name type="scientific">Phytophthora megakarya</name>
    <dbReference type="NCBI Taxonomy" id="4795"/>
    <lineage>
        <taxon>Eukaryota</taxon>
        <taxon>Sar</taxon>
        <taxon>Stramenopiles</taxon>
        <taxon>Oomycota</taxon>
        <taxon>Peronosporomycetes</taxon>
        <taxon>Peronosporales</taxon>
        <taxon>Peronosporaceae</taxon>
        <taxon>Phytophthora</taxon>
    </lineage>
</organism>
<proteinExistence type="predicted"/>
<reference evidence="3" key="1">
    <citation type="submission" date="2017-03" db="EMBL/GenBank/DDBJ databases">
        <title>Phytopthora megakarya and P. palmivora, two closely related causual agents of cacao black pod achieved similar genome size and gene model numbers by different mechanisms.</title>
        <authorList>
            <person name="Ali S."/>
            <person name="Shao J."/>
            <person name="Larry D.J."/>
            <person name="Kronmiller B."/>
            <person name="Shen D."/>
            <person name="Strem M.D."/>
            <person name="Melnick R.L."/>
            <person name="Guiltinan M.J."/>
            <person name="Tyler B.M."/>
            <person name="Meinhardt L.W."/>
            <person name="Bailey B.A."/>
        </authorList>
    </citation>
    <scope>NUCLEOTIDE SEQUENCE [LARGE SCALE GENOMIC DNA]</scope>
    <source>
        <strain evidence="3">zdho120</strain>
    </source>
</reference>
<evidence type="ECO:0000313" key="3">
    <source>
        <dbReference type="Proteomes" id="UP000198211"/>
    </source>
</evidence>
<dbReference type="AlphaFoldDB" id="A0A225W6P7"/>
<protein>
    <recommendedName>
        <fullName evidence="4">RxLR effector protein</fullName>
    </recommendedName>
</protein>
<keyword evidence="3" id="KW-1185">Reference proteome</keyword>
<gene>
    <name evidence="2" type="ORF">PHMEG_00014126</name>
</gene>
<evidence type="ECO:0000313" key="2">
    <source>
        <dbReference type="EMBL" id="OWZ12667.1"/>
    </source>
</evidence>
<feature type="non-terminal residue" evidence="2">
    <location>
        <position position="163"/>
    </location>
</feature>
<feature type="signal peptide" evidence="1">
    <location>
        <begin position="1"/>
        <end position="21"/>
    </location>
</feature>
<comment type="caution">
    <text evidence="2">The sequence shown here is derived from an EMBL/GenBank/DDBJ whole genome shotgun (WGS) entry which is preliminary data.</text>
</comment>
<keyword evidence="1" id="KW-0732">Signal</keyword>
<feature type="chain" id="PRO_5013234346" description="RxLR effector protein" evidence="1">
    <location>
        <begin position="22"/>
        <end position="163"/>
    </location>
</feature>
<dbReference type="STRING" id="4795.A0A225W6P7"/>
<accession>A0A225W6P7</accession>
<evidence type="ECO:0008006" key="4">
    <source>
        <dbReference type="Google" id="ProtNLM"/>
    </source>
</evidence>
<dbReference type="Proteomes" id="UP000198211">
    <property type="component" value="Unassembled WGS sequence"/>
</dbReference>
<sequence>MTLRVASCSAVLLLLALSVDAAYNVNMKLASSRVALTSDALEVAVVVTPKQPKLKQLTVETLVDTSGTAVLSGLTLKGDGSRFVTKLTGDNKLQAGMYKLKVSAVDEESKESAYEVLQLKVTTPVEVASAKANGKTLKLGDKLSGQNYNAAAEDTLKMEVKLQ</sequence>
<dbReference type="EMBL" id="NBNE01001783">
    <property type="protein sequence ID" value="OWZ12667.1"/>
    <property type="molecule type" value="Genomic_DNA"/>
</dbReference>
<name>A0A225W6P7_9STRA</name>
<evidence type="ECO:0000256" key="1">
    <source>
        <dbReference type="SAM" id="SignalP"/>
    </source>
</evidence>